<name>A0ABC9VVW9_GRUJA</name>
<feature type="compositionally biased region" description="Low complexity" evidence="1">
    <location>
        <begin position="1"/>
        <end position="13"/>
    </location>
</feature>
<reference evidence="2 3" key="1">
    <citation type="submission" date="2024-06" db="EMBL/GenBank/DDBJ databases">
        <title>The draft genome of Grus japonensis, version 3.</title>
        <authorList>
            <person name="Nabeshima K."/>
            <person name="Suzuki S."/>
            <person name="Onuma M."/>
        </authorList>
    </citation>
    <scope>NUCLEOTIDE SEQUENCE [LARGE SCALE GENOMIC DNA]</scope>
    <source>
        <strain evidence="2 3">451A</strain>
    </source>
</reference>
<gene>
    <name evidence="2" type="ORF">GRJ2_000163500</name>
</gene>
<organism evidence="2 3">
    <name type="scientific">Grus japonensis</name>
    <name type="common">Japanese crane</name>
    <name type="synonym">Red-crowned crane</name>
    <dbReference type="NCBI Taxonomy" id="30415"/>
    <lineage>
        <taxon>Eukaryota</taxon>
        <taxon>Metazoa</taxon>
        <taxon>Chordata</taxon>
        <taxon>Craniata</taxon>
        <taxon>Vertebrata</taxon>
        <taxon>Euteleostomi</taxon>
        <taxon>Archelosauria</taxon>
        <taxon>Archosauria</taxon>
        <taxon>Dinosauria</taxon>
        <taxon>Saurischia</taxon>
        <taxon>Theropoda</taxon>
        <taxon>Coelurosauria</taxon>
        <taxon>Aves</taxon>
        <taxon>Neognathae</taxon>
        <taxon>Neoaves</taxon>
        <taxon>Gruiformes</taxon>
        <taxon>Gruidae</taxon>
        <taxon>Grus</taxon>
    </lineage>
</organism>
<keyword evidence="3" id="KW-1185">Reference proteome</keyword>
<feature type="compositionally biased region" description="Low complexity" evidence="1">
    <location>
        <begin position="30"/>
        <end position="45"/>
    </location>
</feature>
<proteinExistence type="predicted"/>
<feature type="compositionally biased region" description="Gly residues" evidence="1">
    <location>
        <begin position="14"/>
        <end position="29"/>
    </location>
</feature>
<accession>A0ABC9VVW9</accession>
<evidence type="ECO:0000313" key="2">
    <source>
        <dbReference type="EMBL" id="GAB0176983.1"/>
    </source>
</evidence>
<dbReference type="EMBL" id="BAAFJT010000001">
    <property type="protein sequence ID" value="GAB0176983.1"/>
    <property type="molecule type" value="Genomic_DNA"/>
</dbReference>
<sequence length="79" mass="7961">MNPPAAASGEETGAAGGGSCRGAEGGGEAAGAAGVPEEPGLSAAEESLEEKLRSLTFRKQVSYRLAVLYERHIVNDNSG</sequence>
<dbReference type="Proteomes" id="UP001623348">
    <property type="component" value="Unassembled WGS sequence"/>
</dbReference>
<evidence type="ECO:0000256" key="1">
    <source>
        <dbReference type="SAM" id="MobiDB-lite"/>
    </source>
</evidence>
<protein>
    <submittedName>
        <fullName evidence="2">Uncharacterized protein</fullName>
    </submittedName>
</protein>
<feature type="region of interest" description="Disordered" evidence="1">
    <location>
        <begin position="1"/>
        <end position="47"/>
    </location>
</feature>
<comment type="caution">
    <text evidence="2">The sequence shown here is derived from an EMBL/GenBank/DDBJ whole genome shotgun (WGS) entry which is preliminary data.</text>
</comment>
<evidence type="ECO:0000313" key="3">
    <source>
        <dbReference type="Proteomes" id="UP001623348"/>
    </source>
</evidence>
<dbReference type="AlphaFoldDB" id="A0ABC9VVW9"/>